<protein>
    <recommendedName>
        <fullName evidence="3">Glycosyl transferase</fullName>
    </recommendedName>
</protein>
<name>A0A0D8IUA8_9FIRM</name>
<proteinExistence type="predicted"/>
<dbReference type="Proteomes" id="UP000032483">
    <property type="component" value="Unassembled WGS sequence"/>
</dbReference>
<reference evidence="1" key="1">
    <citation type="submission" date="2015-02" db="EMBL/GenBank/DDBJ databases">
        <title>A novel member of the family Ruminococcaceae isolated from human feces.</title>
        <authorList>
            <person name="Shkoporov A.N."/>
            <person name="Chaplin A.V."/>
            <person name="Motuzova O.V."/>
            <person name="Kafarskaia L.I."/>
            <person name="Khokhlova E.V."/>
            <person name="Efimov B.A."/>
        </authorList>
    </citation>
    <scope>NUCLEOTIDE SEQUENCE [LARGE SCALE GENOMIC DNA]</scope>
    <source>
        <strain evidence="1">585-1</strain>
    </source>
</reference>
<sequence>MVIFTSICANYLHKARTLAKSVKKHIPDATFIVCMTERERIPAMESPYFDKVVLSKDMWNGNFNRYIFKHAIVEASTAVKGQFFRYLYTAYPDEAQFVYLDPDCYVYSDFVELRELLKKHPIVVCPHVLEPGNIDMELSSTAHGVYNLGFLGVNRSEEAQKMINWWAERLYLFCYDDIQNGVFTDQKWIDLAPCFFDTYIFKHHGYDFATWRMMDSGLEKRADGWYVQGEPLRFVHFSGYGRVIEQCMKNWLPEGEKEFHELYADYCVEHEAANADGVSKTPWTYDNYYTGEKVRLDIRNAYRKNNDIMFAYDDPFAYSNMFYNLRLGVYHVSLRDKLNIWAEGCRRAYRENGFGGMVKKIFARIKSKLG</sequence>
<dbReference type="Gene3D" id="3.90.550.10">
    <property type="entry name" value="Spore Coat Polysaccharide Biosynthesis Protein SpsA, Chain A"/>
    <property type="match status" value="1"/>
</dbReference>
<evidence type="ECO:0008006" key="3">
    <source>
        <dbReference type="Google" id="ProtNLM"/>
    </source>
</evidence>
<dbReference type="PATRIC" id="fig|1550024.3.peg.4402"/>
<keyword evidence="2" id="KW-1185">Reference proteome</keyword>
<dbReference type="SUPFAM" id="SSF53448">
    <property type="entry name" value="Nucleotide-diphospho-sugar transferases"/>
    <property type="match status" value="1"/>
</dbReference>
<accession>A0A0D8IUA8</accession>
<dbReference type="EMBL" id="JXXK01000059">
    <property type="protein sequence ID" value="KJF38255.1"/>
    <property type="molecule type" value="Genomic_DNA"/>
</dbReference>
<dbReference type="AlphaFoldDB" id="A0A0D8IUA8"/>
<gene>
    <name evidence="1" type="ORF">TQ39_19155</name>
</gene>
<comment type="caution">
    <text evidence="1">The sequence shown here is derived from an EMBL/GenBank/DDBJ whole genome shotgun (WGS) entry which is preliminary data.</text>
</comment>
<evidence type="ECO:0000313" key="1">
    <source>
        <dbReference type="EMBL" id="KJF38255.1"/>
    </source>
</evidence>
<evidence type="ECO:0000313" key="2">
    <source>
        <dbReference type="Proteomes" id="UP000032483"/>
    </source>
</evidence>
<dbReference type="InterPro" id="IPR029044">
    <property type="entry name" value="Nucleotide-diphossugar_trans"/>
</dbReference>
<organism evidence="1 2">
    <name type="scientific">Ruthenibacterium lactatiformans</name>
    <dbReference type="NCBI Taxonomy" id="1550024"/>
    <lineage>
        <taxon>Bacteria</taxon>
        <taxon>Bacillati</taxon>
        <taxon>Bacillota</taxon>
        <taxon>Clostridia</taxon>
        <taxon>Eubacteriales</taxon>
        <taxon>Oscillospiraceae</taxon>
        <taxon>Ruthenibacterium</taxon>
    </lineage>
</organism>